<proteinExistence type="predicted"/>
<evidence type="ECO:0000256" key="1">
    <source>
        <dbReference type="SAM" id="MobiDB-lite"/>
    </source>
</evidence>
<evidence type="ECO:0000313" key="3">
    <source>
        <dbReference type="Proteomes" id="UP000271087"/>
    </source>
</evidence>
<dbReference type="WBParaSite" id="nOo.2.0.1.t11222-RA">
    <property type="protein sequence ID" value="nOo.2.0.1.t11222-RA"/>
    <property type="gene ID" value="nOo.2.0.1.g11222"/>
</dbReference>
<keyword evidence="3" id="KW-1185">Reference proteome</keyword>
<accession>A0A182ESV1</accession>
<feature type="region of interest" description="Disordered" evidence="1">
    <location>
        <begin position="33"/>
        <end position="101"/>
    </location>
</feature>
<dbReference type="EMBL" id="UYRW01007483">
    <property type="protein sequence ID" value="VDM95333.1"/>
    <property type="molecule type" value="Genomic_DNA"/>
</dbReference>
<dbReference type="AlphaFoldDB" id="A0A182ESV1"/>
<gene>
    <name evidence="2" type="ORF">NOO_LOCUS11222</name>
</gene>
<reference evidence="4" key="1">
    <citation type="submission" date="2016-06" db="UniProtKB">
        <authorList>
            <consortium name="WormBaseParasite"/>
        </authorList>
    </citation>
    <scope>IDENTIFICATION</scope>
</reference>
<protein>
    <submittedName>
        <fullName evidence="4">Serum opacity factor</fullName>
    </submittedName>
</protein>
<organism evidence="4">
    <name type="scientific">Onchocerca ochengi</name>
    <name type="common">Filarial nematode worm</name>
    <dbReference type="NCBI Taxonomy" id="42157"/>
    <lineage>
        <taxon>Eukaryota</taxon>
        <taxon>Metazoa</taxon>
        <taxon>Ecdysozoa</taxon>
        <taxon>Nematoda</taxon>
        <taxon>Chromadorea</taxon>
        <taxon>Rhabditida</taxon>
        <taxon>Spirurina</taxon>
        <taxon>Spiruromorpha</taxon>
        <taxon>Filarioidea</taxon>
        <taxon>Onchocercidae</taxon>
        <taxon>Onchocerca</taxon>
    </lineage>
</organism>
<evidence type="ECO:0000313" key="2">
    <source>
        <dbReference type="EMBL" id="VDM95333.1"/>
    </source>
</evidence>
<feature type="compositionally biased region" description="Low complexity" evidence="1">
    <location>
        <begin position="62"/>
        <end position="74"/>
    </location>
</feature>
<evidence type="ECO:0000313" key="4">
    <source>
        <dbReference type="WBParaSite" id="nOo.2.0.1.t11222-RA"/>
    </source>
</evidence>
<dbReference type="OrthoDB" id="10583892at2759"/>
<sequence length="101" mass="10811">ISTESSPAKLTVENAPFDETVAVKNEVASAEIKKPEMITAPSATGGDAKEKQDEPKQDAKKAVLSVSSVSSKSSSSDDEEKKKSKKKKISKKDMKGLFLLL</sequence>
<reference evidence="2 3" key="2">
    <citation type="submission" date="2018-08" db="EMBL/GenBank/DDBJ databases">
        <authorList>
            <person name="Laetsch R D."/>
            <person name="Stevens L."/>
            <person name="Kumar S."/>
            <person name="Blaxter L. M."/>
        </authorList>
    </citation>
    <scope>NUCLEOTIDE SEQUENCE [LARGE SCALE GENOMIC DNA]</scope>
</reference>
<dbReference type="Proteomes" id="UP000271087">
    <property type="component" value="Unassembled WGS sequence"/>
</dbReference>
<name>A0A182ESV1_ONCOC</name>
<feature type="compositionally biased region" description="Basic and acidic residues" evidence="1">
    <location>
        <begin position="47"/>
        <end position="61"/>
    </location>
</feature>